<dbReference type="AlphaFoldDB" id="A0A4P9W8B9"/>
<dbReference type="EMBL" id="KZ997236">
    <property type="protein sequence ID" value="RKO87685.1"/>
    <property type="molecule type" value="Genomic_DNA"/>
</dbReference>
<organism evidence="2 3">
    <name type="scientific">Blyttiomyces helicus</name>
    <dbReference type="NCBI Taxonomy" id="388810"/>
    <lineage>
        <taxon>Eukaryota</taxon>
        <taxon>Fungi</taxon>
        <taxon>Fungi incertae sedis</taxon>
        <taxon>Chytridiomycota</taxon>
        <taxon>Chytridiomycota incertae sedis</taxon>
        <taxon>Chytridiomycetes</taxon>
        <taxon>Chytridiomycetes incertae sedis</taxon>
        <taxon>Blyttiomyces</taxon>
    </lineage>
</organism>
<feature type="compositionally biased region" description="Polar residues" evidence="1">
    <location>
        <begin position="275"/>
        <end position="286"/>
    </location>
</feature>
<name>A0A4P9W8B9_9FUNG</name>
<accession>A0A4P9W8B9</accession>
<evidence type="ECO:0000256" key="1">
    <source>
        <dbReference type="SAM" id="MobiDB-lite"/>
    </source>
</evidence>
<gene>
    <name evidence="2" type="ORF">BDK51DRAFT_28633</name>
</gene>
<sequence>MTEGHRTRYTLFRYFKYHHSASQANQNSDEGSEEDNEDEQYKNHYQMHEHSLTQACMPMGSNSGRRRQRGPAEPCGESLENHQASLLIRLHAVHEGGEFGLEGAEEWCLPFLLLLNPPLLLLDLAAGVPMGLKFWKAPTAAACRAMWRAESLVWKALRGGASLSPSSSTLLFFFWTRRPALKESPGARVPFSSVDGVAGIDPSPLWMEVAADEVSVVRGEATTNWGLVMALTSRIDLLLFLLIQIPPRRFTGATRVVALPSLPDPPTPTSPPHPQNRSPPTHTPTLESREFVSGRIHDERGARVRASTCFEKPLVEGVCLLPLFSAVVEEALEDGVDEAEEVRMEVADGAEEEVRLRLLVEKDASGWSPLPAVSGGILGWAKMSKKREWSRPTSKFPVDFQISSKQNGSGEILEIFRYISSSSGNRFRANWKILSNPLVPFSSLLWGLCGKAVQSEDWQKLEKVAEEYQ</sequence>
<reference evidence="3" key="1">
    <citation type="journal article" date="2018" name="Nat. Microbiol.">
        <title>Leveraging single-cell genomics to expand the fungal tree of life.</title>
        <authorList>
            <person name="Ahrendt S.R."/>
            <person name="Quandt C.A."/>
            <person name="Ciobanu D."/>
            <person name="Clum A."/>
            <person name="Salamov A."/>
            <person name="Andreopoulos B."/>
            <person name="Cheng J.F."/>
            <person name="Woyke T."/>
            <person name="Pelin A."/>
            <person name="Henrissat B."/>
            <person name="Reynolds N.K."/>
            <person name="Benny G.L."/>
            <person name="Smith M.E."/>
            <person name="James T.Y."/>
            <person name="Grigoriev I.V."/>
        </authorList>
    </citation>
    <scope>NUCLEOTIDE SEQUENCE [LARGE SCALE GENOMIC DNA]</scope>
</reference>
<feature type="region of interest" description="Disordered" evidence="1">
    <location>
        <begin position="22"/>
        <end position="41"/>
    </location>
</feature>
<feature type="compositionally biased region" description="Pro residues" evidence="1">
    <location>
        <begin position="262"/>
        <end position="274"/>
    </location>
</feature>
<proteinExistence type="predicted"/>
<keyword evidence="3" id="KW-1185">Reference proteome</keyword>
<evidence type="ECO:0000313" key="3">
    <source>
        <dbReference type="Proteomes" id="UP000269721"/>
    </source>
</evidence>
<feature type="region of interest" description="Disordered" evidence="1">
    <location>
        <begin position="261"/>
        <end position="287"/>
    </location>
</feature>
<evidence type="ECO:0000313" key="2">
    <source>
        <dbReference type="EMBL" id="RKO87685.1"/>
    </source>
</evidence>
<feature type="region of interest" description="Disordered" evidence="1">
    <location>
        <begin position="56"/>
        <end position="77"/>
    </location>
</feature>
<dbReference type="Proteomes" id="UP000269721">
    <property type="component" value="Unassembled WGS sequence"/>
</dbReference>
<protein>
    <submittedName>
        <fullName evidence="2">Uncharacterized protein</fullName>
    </submittedName>
</protein>